<sequence length="368" mass="42985">MLPPEDKGYFGIGFNKLDFKYKLEDVFGTTNIKSYKFKENGQWFVRNFIIEGNIIKEIDVGNGTILNSIEINESLNDYEFIIDSNKKDILRLVSKYKNRYIEIDYENGQILKDESLPGKYFGVYNNYVYSYKTSGLSIEIYKTINNTNTLVKKISRTFQQVMSPEDYSKYLDTWSQKWQYGVYSGTISNPVIHNGKITIPYSHYYGATYKRKVDGKYETQYRDNGIRVYLLILDLTTENIITHTELNYDFGYGQLKQKEVDSKIIEEDYVLTKFIYGDGAINPVYIFDKNCNIYFREDSNYSNKYDKISYGLVDGKLQGSIWSSDTQRVNTQYDGRYGIAYIEGVHFKNGYKDNFYYSKKVSIGSDGK</sequence>
<keyword evidence="2" id="KW-1185">Reference proteome</keyword>
<dbReference type="RefSeq" id="WP_006308189.1">
    <property type="nucleotide sequence ID" value="NZ_ARZA01000058.1"/>
</dbReference>
<proteinExistence type="predicted"/>
<name>R1CRZ3_9FIRM</name>
<dbReference type="STRING" id="1304284.L21TH_0478"/>
<reference evidence="1 2" key="1">
    <citation type="journal article" date="2015" name="Geomicrobiol. J.">
        <title>Caldisalinibacter kiritimatiensis gen. nov., sp. nov., a moderately thermohalophilic thiosulfate-reducing bacterium from a hypersaline microbial mat.</title>
        <authorList>
            <person name="Ben Hania W."/>
            <person name="Joseph M."/>
            <person name="Fiebig A."/>
            <person name="Bunk B."/>
            <person name="Klenk H.-P."/>
            <person name="Fardeau M.-L."/>
            <person name="Spring S."/>
        </authorList>
    </citation>
    <scope>NUCLEOTIDE SEQUENCE [LARGE SCALE GENOMIC DNA]</scope>
    <source>
        <strain evidence="1 2">L21-TH-D2</strain>
    </source>
</reference>
<organism evidence="1 2">
    <name type="scientific">Caldisalinibacter kiritimatiensis</name>
    <dbReference type="NCBI Taxonomy" id="1304284"/>
    <lineage>
        <taxon>Bacteria</taxon>
        <taxon>Bacillati</taxon>
        <taxon>Bacillota</taxon>
        <taxon>Tissierellia</taxon>
        <taxon>Tissierellales</taxon>
        <taxon>Thermohalobacteraceae</taxon>
        <taxon>Caldisalinibacter</taxon>
    </lineage>
</organism>
<accession>R1CRZ3</accession>
<protein>
    <submittedName>
        <fullName evidence="1">Uncharacterized protein</fullName>
    </submittedName>
</protein>
<comment type="caution">
    <text evidence="1">The sequence shown here is derived from an EMBL/GenBank/DDBJ whole genome shotgun (WGS) entry which is preliminary data.</text>
</comment>
<dbReference type="Proteomes" id="UP000013378">
    <property type="component" value="Unassembled WGS sequence"/>
</dbReference>
<dbReference type="AlphaFoldDB" id="R1CRZ3"/>
<evidence type="ECO:0000313" key="2">
    <source>
        <dbReference type="Proteomes" id="UP000013378"/>
    </source>
</evidence>
<gene>
    <name evidence="1" type="ORF">L21TH_0478</name>
</gene>
<dbReference type="EMBL" id="ARZA01000058">
    <property type="protein sequence ID" value="EOD01431.1"/>
    <property type="molecule type" value="Genomic_DNA"/>
</dbReference>
<evidence type="ECO:0000313" key="1">
    <source>
        <dbReference type="EMBL" id="EOD01431.1"/>
    </source>
</evidence>